<dbReference type="HOGENOM" id="CLU_2833872_0_0_1"/>
<accession>B4GI69</accession>
<name>B4GI69_DROPE</name>
<dbReference type="PhylomeDB" id="B4GI69"/>
<dbReference type="OrthoDB" id="7820309at2759"/>
<protein>
    <submittedName>
        <fullName evidence="1">GL20636</fullName>
    </submittedName>
</protein>
<proteinExistence type="predicted"/>
<sequence>MKHEWSAIRCATGETAISISRCMEVGFTASPETEPCAYAFHLVMCAHKADHLIIDYDEEEEHVEYV</sequence>
<reference evidence="1 2" key="1">
    <citation type="journal article" date="2007" name="Nature">
        <title>Evolution of genes and genomes on the Drosophila phylogeny.</title>
        <authorList>
            <consortium name="Drosophila 12 Genomes Consortium"/>
            <person name="Clark A.G."/>
            <person name="Eisen M.B."/>
            <person name="Smith D.R."/>
            <person name="Bergman C.M."/>
            <person name="Oliver B."/>
            <person name="Markow T.A."/>
            <person name="Kaufman T.C."/>
            <person name="Kellis M."/>
            <person name="Gelbart W."/>
            <person name="Iyer V.N."/>
            <person name="Pollard D.A."/>
            <person name="Sackton T.B."/>
            <person name="Larracuente A.M."/>
            <person name="Singh N.D."/>
            <person name="Abad J.P."/>
            <person name="Abt D.N."/>
            <person name="Adryan B."/>
            <person name="Aguade M."/>
            <person name="Akashi H."/>
            <person name="Anderson W.W."/>
            <person name="Aquadro C.F."/>
            <person name="Ardell D.H."/>
            <person name="Arguello R."/>
            <person name="Artieri C.G."/>
            <person name="Barbash D.A."/>
            <person name="Barker D."/>
            <person name="Barsanti P."/>
            <person name="Batterham P."/>
            <person name="Batzoglou S."/>
            <person name="Begun D."/>
            <person name="Bhutkar A."/>
            <person name="Blanco E."/>
            <person name="Bosak S.A."/>
            <person name="Bradley R.K."/>
            <person name="Brand A.D."/>
            <person name="Brent M.R."/>
            <person name="Brooks A.N."/>
            <person name="Brown R.H."/>
            <person name="Butlin R.K."/>
            <person name="Caggese C."/>
            <person name="Calvi B.R."/>
            <person name="Bernardo de Carvalho A."/>
            <person name="Caspi A."/>
            <person name="Castrezana S."/>
            <person name="Celniker S.E."/>
            <person name="Chang J.L."/>
            <person name="Chapple C."/>
            <person name="Chatterji S."/>
            <person name="Chinwalla A."/>
            <person name="Civetta A."/>
            <person name="Clifton S.W."/>
            <person name="Comeron J.M."/>
            <person name="Costello J.C."/>
            <person name="Coyne J.A."/>
            <person name="Daub J."/>
            <person name="David R.G."/>
            <person name="Delcher A.L."/>
            <person name="Delehaunty K."/>
            <person name="Do C.B."/>
            <person name="Ebling H."/>
            <person name="Edwards K."/>
            <person name="Eickbush T."/>
            <person name="Evans J.D."/>
            <person name="Filipski A."/>
            <person name="Findeiss S."/>
            <person name="Freyhult E."/>
            <person name="Fulton L."/>
            <person name="Fulton R."/>
            <person name="Garcia A.C."/>
            <person name="Gardiner A."/>
            <person name="Garfield D.A."/>
            <person name="Garvin B.E."/>
            <person name="Gibson G."/>
            <person name="Gilbert D."/>
            <person name="Gnerre S."/>
            <person name="Godfrey J."/>
            <person name="Good R."/>
            <person name="Gotea V."/>
            <person name="Gravely B."/>
            <person name="Greenberg A.J."/>
            <person name="Griffiths-Jones S."/>
            <person name="Gross S."/>
            <person name="Guigo R."/>
            <person name="Gustafson E.A."/>
            <person name="Haerty W."/>
            <person name="Hahn M.W."/>
            <person name="Halligan D.L."/>
            <person name="Halpern A.L."/>
            <person name="Halter G.M."/>
            <person name="Han M.V."/>
            <person name="Heger A."/>
            <person name="Hillier L."/>
            <person name="Hinrichs A.S."/>
            <person name="Holmes I."/>
            <person name="Hoskins R.A."/>
            <person name="Hubisz M.J."/>
            <person name="Hultmark D."/>
            <person name="Huntley M.A."/>
            <person name="Jaffe D.B."/>
            <person name="Jagadeeshan S."/>
            <person name="Jeck W.R."/>
            <person name="Johnson J."/>
            <person name="Jones C.D."/>
            <person name="Jordan W.C."/>
            <person name="Karpen G.H."/>
            <person name="Kataoka E."/>
            <person name="Keightley P.D."/>
            <person name="Kheradpour P."/>
            <person name="Kirkness E.F."/>
            <person name="Koerich L.B."/>
            <person name="Kristiansen K."/>
            <person name="Kudrna D."/>
            <person name="Kulathinal R.J."/>
            <person name="Kumar S."/>
            <person name="Kwok R."/>
            <person name="Lander E."/>
            <person name="Langley C.H."/>
            <person name="Lapoint R."/>
            <person name="Lazzaro B.P."/>
            <person name="Lee S.J."/>
            <person name="Levesque L."/>
            <person name="Li R."/>
            <person name="Lin C.F."/>
            <person name="Lin M.F."/>
            <person name="Lindblad-Toh K."/>
            <person name="Llopart A."/>
            <person name="Long M."/>
            <person name="Low L."/>
            <person name="Lozovsky E."/>
            <person name="Lu J."/>
            <person name="Luo M."/>
            <person name="Machado C.A."/>
            <person name="Makalowski W."/>
            <person name="Marzo M."/>
            <person name="Matsuda M."/>
            <person name="Matzkin L."/>
            <person name="McAllister B."/>
            <person name="McBride C.S."/>
            <person name="McKernan B."/>
            <person name="McKernan K."/>
            <person name="Mendez-Lago M."/>
            <person name="Minx P."/>
            <person name="Mollenhauer M.U."/>
            <person name="Montooth K."/>
            <person name="Mount S.M."/>
            <person name="Mu X."/>
            <person name="Myers E."/>
            <person name="Negre B."/>
            <person name="Newfeld S."/>
            <person name="Nielsen R."/>
            <person name="Noor M.A."/>
            <person name="O'Grady P."/>
            <person name="Pachter L."/>
            <person name="Papaceit M."/>
            <person name="Parisi M.J."/>
            <person name="Parisi M."/>
            <person name="Parts L."/>
            <person name="Pedersen J.S."/>
            <person name="Pesole G."/>
            <person name="Phillippy A.M."/>
            <person name="Ponting C.P."/>
            <person name="Pop M."/>
            <person name="Porcelli D."/>
            <person name="Powell J.R."/>
            <person name="Prohaska S."/>
            <person name="Pruitt K."/>
            <person name="Puig M."/>
            <person name="Quesneville H."/>
            <person name="Ram K.R."/>
            <person name="Rand D."/>
            <person name="Rasmussen M.D."/>
            <person name="Reed L.K."/>
            <person name="Reenan R."/>
            <person name="Reily A."/>
            <person name="Remington K.A."/>
            <person name="Rieger T.T."/>
            <person name="Ritchie M.G."/>
            <person name="Robin C."/>
            <person name="Rogers Y.H."/>
            <person name="Rohde C."/>
            <person name="Rozas J."/>
            <person name="Rubenfield M.J."/>
            <person name="Ruiz A."/>
            <person name="Russo S."/>
            <person name="Salzberg S.L."/>
            <person name="Sanchez-Gracia A."/>
            <person name="Saranga D.J."/>
            <person name="Sato H."/>
            <person name="Schaeffer S.W."/>
            <person name="Schatz M.C."/>
            <person name="Schlenke T."/>
            <person name="Schwartz R."/>
            <person name="Segarra C."/>
            <person name="Singh R.S."/>
            <person name="Sirot L."/>
            <person name="Sirota M."/>
            <person name="Sisneros N.B."/>
            <person name="Smith C.D."/>
            <person name="Smith T.F."/>
            <person name="Spieth J."/>
            <person name="Stage D.E."/>
            <person name="Stark A."/>
            <person name="Stephan W."/>
            <person name="Strausberg R.L."/>
            <person name="Strempel S."/>
            <person name="Sturgill D."/>
            <person name="Sutton G."/>
            <person name="Sutton G.G."/>
            <person name="Tao W."/>
            <person name="Teichmann S."/>
            <person name="Tobari Y.N."/>
            <person name="Tomimura Y."/>
            <person name="Tsolas J.M."/>
            <person name="Valente V.L."/>
            <person name="Venter E."/>
            <person name="Venter J.C."/>
            <person name="Vicario S."/>
            <person name="Vieira F.G."/>
            <person name="Vilella A.J."/>
            <person name="Villasante A."/>
            <person name="Walenz B."/>
            <person name="Wang J."/>
            <person name="Wasserman M."/>
            <person name="Watts T."/>
            <person name="Wilson D."/>
            <person name="Wilson R.K."/>
            <person name="Wing R.A."/>
            <person name="Wolfner M.F."/>
            <person name="Wong A."/>
            <person name="Wong G.K."/>
            <person name="Wu C.I."/>
            <person name="Wu G."/>
            <person name="Yamamoto D."/>
            <person name="Yang H.P."/>
            <person name="Yang S.P."/>
            <person name="Yorke J.A."/>
            <person name="Yoshida K."/>
            <person name="Zdobnov E."/>
            <person name="Zhang P."/>
            <person name="Zhang Y."/>
            <person name="Zimin A.V."/>
            <person name="Baldwin J."/>
            <person name="Abdouelleil A."/>
            <person name="Abdulkadir J."/>
            <person name="Abebe A."/>
            <person name="Abera B."/>
            <person name="Abreu J."/>
            <person name="Acer S.C."/>
            <person name="Aftuck L."/>
            <person name="Alexander A."/>
            <person name="An P."/>
            <person name="Anderson E."/>
            <person name="Anderson S."/>
            <person name="Arachi H."/>
            <person name="Azer M."/>
            <person name="Bachantsang P."/>
            <person name="Barry A."/>
            <person name="Bayul T."/>
            <person name="Berlin A."/>
            <person name="Bessette D."/>
            <person name="Bloom T."/>
            <person name="Blye J."/>
            <person name="Boguslavskiy L."/>
            <person name="Bonnet C."/>
            <person name="Boukhgalter B."/>
            <person name="Bourzgui I."/>
            <person name="Brown A."/>
            <person name="Cahill P."/>
            <person name="Channer S."/>
            <person name="Cheshatsang Y."/>
            <person name="Chuda L."/>
            <person name="Citroen M."/>
            <person name="Collymore A."/>
            <person name="Cooke P."/>
            <person name="Costello M."/>
            <person name="D'Aco K."/>
            <person name="Daza R."/>
            <person name="De Haan G."/>
            <person name="DeGray S."/>
            <person name="DeMaso C."/>
            <person name="Dhargay N."/>
            <person name="Dooley K."/>
            <person name="Dooley E."/>
            <person name="Doricent M."/>
            <person name="Dorje P."/>
            <person name="Dorjee K."/>
            <person name="Dupes A."/>
            <person name="Elong R."/>
            <person name="Falk J."/>
            <person name="Farina A."/>
            <person name="Faro S."/>
            <person name="Ferguson D."/>
            <person name="Fisher S."/>
            <person name="Foley C.D."/>
            <person name="Franke A."/>
            <person name="Friedrich D."/>
            <person name="Gadbois L."/>
            <person name="Gearin G."/>
            <person name="Gearin C.R."/>
            <person name="Giannoukos G."/>
            <person name="Goode T."/>
            <person name="Graham J."/>
            <person name="Grandbois E."/>
            <person name="Grewal S."/>
            <person name="Gyaltsen K."/>
            <person name="Hafez N."/>
            <person name="Hagos B."/>
            <person name="Hall J."/>
            <person name="Henson C."/>
            <person name="Hollinger A."/>
            <person name="Honan T."/>
            <person name="Huard M.D."/>
            <person name="Hughes L."/>
            <person name="Hurhula B."/>
            <person name="Husby M.E."/>
            <person name="Kamat A."/>
            <person name="Kanga B."/>
            <person name="Kashin S."/>
            <person name="Khazanovich D."/>
            <person name="Kisner P."/>
            <person name="Lance K."/>
            <person name="Lara M."/>
            <person name="Lee W."/>
            <person name="Lennon N."/>
            <person name="Letendre F."/>
            <person name="LeVine R."/>
            <person name="Lipovsky A."/>
            <person name="Liu X."/>
            <person name="Liu J."/>
            <person name="Liu S."/>
            <person name="Lokyitsang T."/>
            <person name="Lokyitsang Y."/>
            <person name="Lubonja R."/>
            <person name="Lui A."/>
            <person name="MacDonald P."/>
            <person name="Magnisalis V."/>
            <person name="Maru K."/>
            <person name="Matthews C."/>
            <person name="McCusker W."/>
            <person name="McDonough S."/>
            <person name="Mehta T."/>
            <person name="Meldrim J."/>
            <person name="Meneus L."/>
            <person name="Mihai O."/>
            <person name="Mihalev A."/>
            <person name="Mihova T."/>
            <person name="Mittelman R."/>
            <person name="Mlenga V."/>
            <person name="Montmayeur A."/>
            <person name="Mulrain L."/>
            <person name="Navidi A."/>
            <person name="Naylor J."/>
            <person name="Negash T."/>
            <person name="Nguyen T."/>
            <person name="Nguyen N."/>
            <person name="Nicol R."/>
            <person name="Norbu C."/>
            <person name="Norbu N."/>
            <person name="Novod N."/>
            <person name="O'Neill B."/>
            <person name="Osman S."/>
            <person name="Markiewicz E."/>
            <person name="Oyono O.L."/>
            <person name="Patti C."/>
            <person name="Phunkhang P."/>
            <person name="Pierre F."/>
            <person name="Priest M."/>
            <person name="Raghuraman S."/>
            <person name="Rege F."/>
            <person name="Reyes R."/>
            <person name="Rise C."/>
            <person name="Rogov P."/>
            <person name="Ross K."/>
            <person name="Ryan E."/>
            <person name="Settipalli S."/>
            <person name="Shea T."/>
            <person name="Sherpa N."/>
            <person name="Shi L."/>
            <person name="Shih D."/>
            <person name="Sparrow T."/>
            <person name="Spaulding J."/>
            <person name="Stalker J."/>
            <person name="Stange-Thomann N."/>
            <person name="Stavropoulos S."/>
            <person name="Stone C."/>
            <person name="Strader C."/>
            <person name="Tesfaye S."/>
            <person name="Thomson T."/>
            <person name="Thoulutsang Y."/>
            <person name="Thoulutsang D."/>
            <person name="Topham K."/>
            <person name="Topping I."/>
            <person name="Tsamla T."/>
            <person name="Vassiliev H."/>
            <person name="Vo A."/>
            <person name="Wangchuk T."/>
            <person name="Wangdi T."/>
            <person name="Weiand M."/>
            <person name="Wilkinson J."/>
            <person name="Wilson A."/>
            <person name="Yadav S."/>
            <person name="Young G."/>
            <person name="Yu Q."/>
            <person name="Zembek L."/>
            <person name="Zhong D."/>
            <person name="Zimmer A."/>
            <person name="Zwirko Z."/>
            <person name="Jaffe D.B."/>
            <person name="Alvarez P."/>
            <person name="Brockman W."/>
            <person name="Butler J."/>
            <person name="Chin C."/>
            <person name="Gnerre S."/>
            <person name="Grabherr M."/>
            <person name="Kleber M."/>
            <person name="Mauceli E."/>
            <person name="MacCallum I."/>
        </authorList>
    </citation>
    <scope>NUCLEOTIDE SEQUENCE [LARGE SCALE GENOMIC DNA]</scope>
    <source>
        <strain evidence="2">MSH-3 / Tucson 14011-0111.49</strain>
    </source>
</reference>
<keyword evidence="2" id="KW-1185">Reference proteome</keyword>
<gene>
    <name evidence="1" type="primary">Dper\GL20636</name>
    <name evidence="1" type="ORF">Dper_GL20636</name>
</gene>
<dbReference type="EMBL" id="CH479183">
    <property type="protein sequence ID" value="EDW36189.1"/>
    <property type="molecule type" value="Genomic_DNA"/>
</dbReference>
<dbReference type="AlphaFoldDB" id="B4GI69"/>
<dbReference type="Proteomes" id="UP000008744">
    <property type="component" value="Unassembled WGS sequence"/>
</dbReference>
<organism evidence="2">
    <name type="scientific">Drosophila persimilis</name>
    <name type="common">Fruit fly</name>
    <dbReference type="NCBI Taxonomy" id="7234"/>
    <lineage>
        <taxon>Eukaryota</taxon>
        <taxon>Metazoa</taxon>
        <taxon>Ecdysozoa</taxon>
        <taxon>Arthropoda</taxon>
        <taxon>Hexapoda</taxon>
        <taxon>Insecta</taxon>
        <taxon>Pterygota</taxon>
        <taxon>Neoptera</taxon>
        <taxon>Endopterygota</taxon>
        <taxon>Diptera</taxon>
        <taxon>Brachycera</taxon>
        <taxon>Muscomorpha</taxon>
        <taxon>Ephydroidea</taxon>
        <taxon>Drosophilidae</taxon>
        <taxon>Drosophila</taxon>
        <taxon>Sophophora</taxon>
    </lineage>
</organism>
<evidence type="ECO:0000313" key="2">
    <source>
        <dbReference type="Proteomes" id="UP000008744"/>
    </source>
</evidence>
<evidence type="ECO:0000313" key="1">
    <source>
        <dbReference type="EMBL" id="EDW36189.1"/>
    </source>
</evidence>
<dbReference type="KEGG" id="dpe:6593229"/>